<dbReference type="SUPFAM" id="SSF55729">
    <property type="entry name" value="Acyl-CoA N-acyltransferases (Nat)"/>
    <property type="match status" value="1"/>
</dbReference>
<evidence type="ECO:0000313" key="2">
    <source>
        <dbReference type="EMBL" id="MPM44734.1"/>
    </source>
</evidence>
<dbReference type="GO" id="GO:0016747">
    <property type="term" value="F:acyltransferase activity, transferring groups other than amino-acyl groups"/>
    <property type="evidence" value="ECO:0007669"/>
    <property type="project" value="InterPro"/>
</dbReference>
<dbReference type="EMBL" id="VSSQ01010594">
    <property type="protein sequence ID" value="MPM44734.1"/>
    <property type="molecule type" value="Genomic_DNA"/>
</dbReference>
<dbReference type="PROSITE" id="PS51186">
    <property type="entry name" value="GNAT"/>
    <property type="match status" value="1"/>
</dbReference>
<dbReference type="Gene3D" id="3.40.630.30">
    <property type="match status" value="1"/>
</dbReference>
<protein>
    <recommendedName>
        <fullName evidence="1">N-acetyltransferase domain-containing protein</fullName>
    </recommendedName>
</protein>
<dbReference type="InterPro" id="IPR016181">
    <property type="entry name" value="Acyl_CoA_acyltransferase"/>
</dbReference>
<feature type="domain" description="N-acetyltransferase" evidence="1">
    <location>
        <begin position="1"/>
        <end position="108"/>
    </location>
</feature>
<comment type="caution">
    <text evidence="2">The sequence shown here is derived from an EMBL/GenBank/DDBJ whole genome shotgun (WGS) entry which is preliminary data.</text>
</comment>
<dbReference type="AlphaFoldDB" id="A0A645A4N2"/>
<reference evidence="2" key="1">
    <citation type="submission" date="2019-08" db="EMBL/GenBank/DDBJ databases">
        <authorList>
            <person name="Kucharzyk K."/>
            <person name="Murdoch R.W."/>
            <person name="Higgins S."/>
            <person name="Loffler F."/>
        </authorList>
    </citation>
    <scope>NUCLEOTIDE SEQUENCE</scope>
</reference>
<name>A0A645A4N2_9ZZZZ</name>
<dbReference type="InterPro" id="IPR000182">
    <property type="entry name" value="GNAT_dom"/>
</dbReference>
<dbReference type="CDD" id="cd04301">
    <property type="entry name" value="NAT_SF"/>
    <property type="match status" value="1"/>
</dbReference>
<accession>A0A645A4N2</accession>
<dbReference type="Pfam" id="PF00583">
    <property type="entry name" value="Acetyltransf_1"/>
    <property type="match status" value="1"/>
</dbReference>
<organism evidence="2">
    <name type="scientific">bioreactor metagenome</name>
    <dbReference type="NCBI Taxonomy" id="1076179"/>
    <lineage>
        <taxon>unclassified sequences</taxon>
        <taxon>metagenomes</taxon>
        <taxon>ecological metagenomes</taxon>
    </lineage>
</organism>
<gene>
    <name evidence="2" type="ORF">SDC9_91415</name>
</gene>
<evidence type="ECO:0000259" key="1">
    <source>
        <dbReference type="PROSITE" id="PS51186"/>
    </source>
</evidence>
<proteinExistence type="predicted"/>
<sequence length="244" mass="28586">MPYVLTFEGEVVASVCVNLLPVRTESQKKLYVQLGGVMTAHDFWGRGLSRTLMQQVLDDWKSQCDVLYLYANDSVIDYYPRFGFERNQEMGFQLNAKGNALEMQRLDPFHDKDQWQMRQCFLQGNSYASFQVDTFNLLIFYSLLLYKNDVYYLPELNTLLIAKERERHWTCYDIFGNSTLPLSELLGCLRPNQELEVDLGFTPMHKQGVIEYPLQEEDTTLFVHKDLESPFQQTKMRMPLLSRA</sequence>